<dbReference type="GeneID" id="11493636"/>
<evidence type="ECO:0000256" key="1">
    <source>
        <dbReference type="ARBA" id="ARBA00004123"/>
    </source>
</evidence>
<name>G0W5B0_NAUDC</name>
<dbReference type="HOGENOM" id="CLU_004969_2_0_1"/>
<dbReference type="GO" id="GO:0003697">
    <property type="term" value="F:single-stranded DNA binding"/>
    <property type="evidence" value="ECO:0007669"/>
    <property type="project" value="EnsemblFungi"/>
</dbReference>
<keyword evidence="8 10" id="KW-0175">Coiled coil</keyword>
<feature type="coiled-coil region" evidence="10">
    <location>
        <begin position="697"/>
        <end position="769"/>
    </location>
</feature>
<dbReference type="EMBL" id="HE580267">
    <property type="protein sequence ID" value="CCD22998.1"/>
    <property type="molecule type" value="Genomic_DNA"/>
</dbReference>
<evidence type="ECO:0000313" key="13">
    <source>
        <dbReference type="Proteomes" id="UP000000689"/>
    </source>
</evidence>
<dbReference type="RefSeq" id="XP_003668241.1">
    <property type="nucleotide sequence ID" value="XM_003668193.1"/>
</dbReference>
<dbReference type="InterPro" id="IPR027417">
    <property type="entry name" value="P-loop_NTPase"/>
</dbReference>
<reference evidence="12 13" key="1">
    <citation type="journal article" date="2011" name="Proc. Natl. Acad. Sci. U.S.A.">
        <title>Evolutionary erosion of yeast sex chromosomes by mating-type switching accidents.</title>
        <authorList>
            <person name="Gordon J.L."/>
            <person name="Armisen D."/>
            <person name="Proux-Wera E."/>
            <person name="Oheigeartaigh S.S."/>
            <person name="Byrne K.P."/>
            <person name="Wolfe K.H."/>
        </authorList>
    </citation>
    <scope>NUCLEOTIDE SEQUENCE [LARGE SCALE GENOMIC DNA]</scope>
    <source>
        <strain evidence="13">ATCC 10597 / BCRC 20456 / CBS 421 / NBRC 0211 / NRRL Y-12639</strain>
    </source>
</reference>
<evidence type="ECO:0000256" key="7">
    <source>
        <dbReference type="ARBA" id="ARBA00022840"/>
    </source>
</evidence>
<sequence length="1119" mass="130227">MATTIMNLDRYVRPRNDNDNDDDDGIDYNTSRKSKKLKLSTVNYDKFQPASIVKIKLENFVTYKLTEFNLSPSLNMIIGPNGSGKSTFVCAACLGLAGKPEYIGRSKRVDDYIKNGEDRSKIEIFLKNVESMDKLKNFNNNNNKNNNNGAQVDLKCGQLDLIKFTRIIHRDKKKSDYYINDKPVSELTVKNLVKALSIQLDNLCQFLSQERVEEFARLKSDKLLVETVRSIDPNLLDILEELKVLQNEEQTVEDELEIKQKRYTELCNERTKLEASVQSLKEFENKKLEIEYHNKLLPYVMIKDHREKLQKFKGDYEIAKRNLRDLMKDKKPFVKTKLEIEENLNEIAEDKRTNETALESSKDALSKTVENLNAIRESIVKKQSQISYYQSRTKKLQQQILSTKSELERQQSLFDSMTPPEISLFDEFDKKREELINEDLKINDQLIAIKNKGSQNNHEIGMLTKKIENKKKSFTGTDKIGVLMRNSRPTDIYNAVLYIREIPEMKGKVLEPPLISVSAKNPQFASYLDQCIDRNTSQALTLIDSDSYERFSDDILKRFRVNLRELEDIDLTPPVPRNQLQEFGFEGYLSDFLTGDKNVIKMLCQINKLHTIPVSRRELTPSQLERLLLPDQNGRIMFSKIIHGRRQLTIRQSNYTKQTSSIDSNIYSNTRNYQSSVMSDEQKDRINKEIDEFKTLIKERQSKFETLSNERSELEHQLRQIQNETAKVTQKGQELNQQRERYTMTQTTIQTLETKLDELKRDARKDVSQHIHVVEKKIAQELEQQTKLLADMVSMLKKVDIDQKELIRLDIAYFEAKNKDITMKDVVGFFDDKERELKDEYESKRRSFTELKETSEYHTWLRQIKSYDEPTRDKLNEYAEKYQNQDTFNVEYITDIIERLESEISMINHDASSITILKKVETEINELEQTLPTMTSGLATTKEKIKQNRLELEPGLDSMISKISKQFALLFNNVGSAGAVNLEKPHRFADWKVEIMVKFRDNATLKKLDSHTQSGGERAVSTVLYMIALQEFTAAPFRVVDEINQGMDSRNERIVHKAMVENACAENTSQYFLITPKLLTDLHYHEKMRIHCVMAGSWIPNPSDDPEMVHFGETSNYIL</sequence>
<dbReference type="SUPFAM" id="SSF52540">
    <property type="entry name" value="P-loop containing nucleoside triphosphate hydrolases"/>
    <property type="match status" value="2"/>
</dbReference>
<dbReference type="eggNOG" id="KOG0979">
    <property type="taxonomic scope" value="Eukaryota"/>
</dbReference>
<evidence type="ECO:0000256" key="10">
    <source>
        <dbReference type="SAM" id="Coils"/>
    </source>
</evidence>
<dbReference type="FunFam" id="3.40.50.300:FF:001301">
    <property type="entry name" value="Structural maintenance of chromosomes 5"/>
    <property type="match status" value="1"/>
</dbReference>
<evidence type="ECO:0000259" key="11">
    <source>
        <dbReference type="Pfam" id="PF13476"/>
    </source>
</evidence>
<keyword evidence="6" id="KW-0547">Nucleotide-binding</keyword>
<accession>G0W5B0</accession>
<keyword evidence="13" id="KW-1185">Reference proteome</keyword>
<dbReference type="Gene3D" id="3.40.50.300">
    <property type="entry name" value="P-loop containing nucleotide triphosphate hydrolases"/>
    <property type="match status" value="2"/>
</dbReference>
<dbReference type="OMA" id="RFWTSQP"/>
<dbReference type="AlphaFoldDB" id="G0W5B0"/>
<keyword evidence="7" id="KW-0067">ATP-binding</keyword>
<gene>
    <name evidence="12" type="primary">NDAI0A08450</name>
    <name evidence="12" type="ordered locus">NDAI_0A08450</name>
</gene>
<dbReference type="STRING" id="1071378.G0W5B0"/>
<keyword evidence="5" id="KW-0158">Chromosome</keyword>
<dbReference type="GO" id="GO:0071139">
    <property type="term" value="P:resolution of DNA recombination intermediates"/>
    <property type="evidence" value="ECO:0007669"/>
    <property type="project" value="EnsemblFungi"/>
</dbReference>
<comment type="subcellular location">
    <subcellularLocation>
        <location evidence="2">Chromosome</location>
    </subcellularLocation>
    <subcellularLocation>
        <location evidence="1">Nucleus</location>
    </subcellularLocation>
</comment>
<dbReference type="GO" id="GO:0030915">
    <property type="term" value="C:Smc5-Smc6 complex"/>
    <property type="evidence" value="ECO:0007669"/>
    <property type="project" value="EnsemblFungi"/>
</dbReference>
<evidence type="ECO:0000256" key="5">
    <source>
        <dbReference type="ARBA" id="ARBA00022454"/>
    </source>
</evidence>
<feature type="coiled-coil region" evidence="10">
    <location>
        <begin position="235"/>
        <end position="262"/>
    </location>
</feature>
<dbReference type="OrthoDB" id="10254973at2759"/>
<evidence type="ECO:0000256" key="8">
    <source>
        <dbReference type="ARBA" id="ARBA00023054"/>
    </source>
</evidence>
<dbReference type="Pfam" id="PF13476">
    <property type="entry name" value="AAA_23"/>
    <property type="match status" value="1"/>
</dbReference>
<evidence type="ECO:0000256" key="4">
    <source>
        <dbReference type="ARBA" id="ARBA00018687"/>
    </source>
</evidence>
<dbReference type="Gene3D" id="1.20.5.110">
    <property type="match status" value="1"/>
</dbReference>
<evidence type="ECO:0000313" key="12">
    <source>
        <dbReference type="EMBL" id="CCD22998.1"/>
    </source>
</evidence>
<feature type="coiled-coil region" evidence="10">
    <location>
        <begin position="302"/>
        <end position="329"/>
    </location>
</feature>
<feature type="domain" description="Rad50/SbcC-type AAA" evidence="11">
    <location>
        <begin position="54"/>
        <end position="281"/>
    </location>
</feature>
<dbReference type="CDD" id="cd22879">
    <property type="entry name" value="Smc5_CC_C"/>
    <property type="match status" value="1"/>
</dbReference>
<evidence type="ECO:0000256" key="6">
    <source>
        <dbReference type="ARBA" id="ARBA00022741"/>
    </source>
</evidence>
<proteinExistence type="inferred from homology"/>
<dbReference type="GO" id="GO:0005634">
    <property type="term" value="C:nucleus"/>
    <property type="evidence" value="ECO:0007669"/>
    <property type="project" value="UniProtKB-SubCell"/>
</dbReference>
<dbReference type="GO" id="GO:0016887">
    <property type="term" value="F:ATP hydrolysis activity"/>
    <property type="evidence" value="ECO:0007669"/>
    <property type="project" value="EnsemblFungi"/>
</dbReference>
<dbReference type="GO" id="GO:0005524">
    <property type="term" value="F:ATP binding"/>
    <property type="evidence" value="ECO:0007669"/>
    <property type="project" value="UniProtKB-KW"/>
</dbReference>
<dbReference type="KEGG" id="ndi:NDAI_0A08450"/>
<dbReference type="GO" id="GO:0051304">
    <property type="term" value="P:chromosome separation"/>
    <property type="evidence" value="ECO:0007669"/>
    <property type="project" value="EnsemblFungi"/>
</dbReference>
<evidence type="ECO:0000256" key="2">
    <source>
        <dbReference type="ARBA" id="ARBA00004286"/>
    </source>
</evidence>
<dbReference type="Proteomes" id="UP000000689">
    <property type="component" value="Chromosome 1"/>
</dbReference>
<evidence type="ECO:0000256" key="9">
    <source>
        <dbReference type="ARBA" id="ARBA00023242"/>
    </source>
</evidence>
<dbReference type="GO" id="GO:0003684">
    <property type="term" value="F:damaged DNA binding"/>
    <property type="evidence" value="ECO:0007669"/>
    <property type="project" value="EnsemblFungi"/>
</dbReference>
<dbReference type="PANTHER" id="PTHR45916">
    <property type="entry name" value="STRUCTURAL MAINTENANCE OF CHROMOSOMES PROTEIN 5"/>
    <property type="match status" value="1"/>
</dbReference>
<dbReference type="GO" id="GO:0019789">
    <property type="term" value="F:SUMO transferase activity"/>
    <property type="evidence" value="ECO:0007669"/>
    <property type="project" value="EnsemblFungi"/>
</dbReference>
<comment type="similarity">
    <text evidence="3">Belongs to the SMC family. SMC5 subfamily.</text>
</comment>
<keyword evidence="9" id="KW-0539">Nucleus</keyword>
<dbReference type="PANTHER" id="PTHR45916:SF1">
    <property type="entry name" value="STRUCTURAL MAINTENANCE OF CHROMOSOMES PROTEIN 5"/>
    <property type="match status" value="1"/>
</dbReference>
<evidence type="ECO:0000256" key="3">
    <source>
        <dbReference type="ARBA" id="ARBA00010171"/>
    </source>
</evidence>
<dbReference type="GO" id="GO:0000724">
    <property type="term" value="P:double-strand break repair via homologous recombination"/>
    <property type="evidence" value="ECO:0007669"/>
    <property type="project" value="TreeGrafter"/>
</dbReference>
<organism evidence="12 13">
    <name type="scientific">Naumovozyma dairenensis (strain ATCC 10597 / BCRC 20456 / CBS 421 / NBRC 0211 / NRRL Y-12639)</name>
    <name type="common">Saccharomyces dairenensis</name>
    <dbReference type="NCBI Taxonomy" id="1071378"/>
    <lineage>
        <taxon>Eukaryota</taxon>
        <taxon>Fungi</taxon>
        <taxon>Dikarya</taxon>
        <taxon>Ascomycota</taxon>
        <taxon>Saccharomycotina</taxon>
        <taxon>Saccharomycetes</taxon>
        <taxon>Saccharomycetales</taxon>
        <taxon>Saccharomycetaceae</taxon>
        <taxon>Naumovozyma</taxon>
    </lineage>
</organism>
<protein>
    <recommendedName>
        <fullName evidence="4">Structural maintenance of chromosomes protein 5</fullName>
    </recommendedName>
</protein>
<dbReference type="InterPro" id="IPR038729">
    <property type="entry name" value="Rad50/SbcC_AAA"/>
</dbReference>